<evidence type="ECO:0000256" key="2">
    <source>
        <dbReference type="RuleBase" id="RU003679"/>
    </source>
</evidence>
<evidence type="ECO:0000259" key="4">
    <source>
        <dbReference type="Pfam" id="PF22369"/>
    </source>
</evidence>
<keyword evidence="6" id="KW-1185">Reference proteome</keyword>
<protein>
    <submittedName>
        <fullName evidence="5">Glycosyl hydrolase</fullName>
    </submittedName>
</protein>
<evidence type="ECO:0000313" key="5">
    <source>
        <dbReference type="EMBL" id="NEE01554.1"/>
    </source>
</evidence>
<evidence type="ECO:0000256" key="1">
    <source>
        <dbReference type="ARBA" id="ARBA00009809"/>
    </source>
</evidence>
<proteinExistence type="inferred from homology"/>
<dbReference type="Pfam" id="PF01301">
    <property type="entry name" value="Glyco_hydro_35"/>
    <property type="match status" value="1"/>
</dbReference>
<dbReference type="SUPFAM" id="SSF51445">
    <property type="entry name" value="(Trans)glycosidases"/>
    <property type="match status" value="1"/>
</dbReference>
<dbReference type="Gene3D" id="3.20.20.80">
    <property type="entry name" value="Glycosidases"/>
    <property type="match status" value="1"/>
</dbReference>
<organism evidence="5 6">
    <name type="scientific">Phytoactinopolyspora halotolerans</name>
    <dbReference type="NCBI Taxonomy" id="1981512"/>
    <lineage>
        <taxon>Bacteria</taxon>
        <taxon>Bacillati</taxon>
        <taxon>Actinomycetota</taxon>
        <taxon>Actinomycetes</taxon>
        <taxon>Jiangellales</taxon>
        <taxon>Jiangellaceae</taxon>
        <taxon>Phytoactinopolyspora</taxon>
    </lineage>
</organism>
<dbReference type="GO" id="GO:0005975">
    <property type="term" value="P:carbohydrate metabolic process"/>
    <property type="evidence" value="ECO:0007669"/>
    <property type="project" value="InterPro"/>
</dbReference>
<comment type="similarity">
    <text evidence="1 2">Belongs to the glycosyl hydrolase 35 family.</text>
</comment>
<dbReference type="InterPro" id="IPR029062">
    <property type="entry name" value="Class_I_gatase-like"/>
</dbReference>
<dbReference type="InterPro" id="IPR001944">
    <property type="entry name" value="Glycoside_Hdrlase_35"/>
</dbReference>
<dbReference type="PROSITE" id="PS51318">
    <property type="entry name" value="TAT"/>
    <property type="match status" value="1"/>
</dbReference>
<dbReference type="GO" id="GO:0004553">
    <property type="term" value="F:hydrolase activity, hydrolyzing O-glycosyl compounds"/>
    <property type="evidence" value="ECO:0007669"/>
    <property type="project" value="InterPro"/>
</dbReference>
<dbReference type="SUPFAM" id="SSF52317">
    <property type="entry name" value="Class I glutamine amidotransferase-like"/>
    <property type="match status" value="1"/>
</dbReference>
<keyword evidence="5" id="KW-0378">Hydrolase</keyword>
<dbReference type="PANTHER" id="PTHR23421">
    <property type="entry name" value="BETA-GALACTOSIDASE RELATED"/>
    <property type="match status" value="1"/>
</dbReference>
<evidence type="ECO:0000313" key="6">
    <source>
        <dbReference type="Proteomes" id="UP000475214"/>
    </source>
</evidence>
<dbReference type="Pfam" id="PF22369">
    <property type="entry name" value="GLMA_2nd"/>
    <property type="match status" value="1"/>
</dbReference>
<dbReference type="InterPro" id="IPR017853">
    <property type="entry name" value="GH"/>
</dbReference>
<reference evidence="5 6" key="1">
    <citation type="submission" date="2020-02" db="EMBL/GenBank/DDBJ databases">
        <authorList>
            <person name="Li X.-J."/>
            <person name="Han X.-M."/>
        </authorList>
    </citation>
    <scope>NUCLEOTIDE SEQUENCE [LARGE SCALE GENOMIC DNA]</scope>
    <source>
        <strain evidence="5 6">CCTCC AB 2017055</strain>
    </source>
</reference>
<name>A0A6L9SA90_9ACTN</name>
<dbReference type="RefSeq" id="WP_163739328.1">
    <property type="nucleotide sequence ID" value="NZ_JAAGOA010000010.1"/>
</dbReference>
<feature type="domain" description="Glycoside hydrolase 35 catalytic" evidence="3">
    <location>
        <begin position="64"/>
        <end position="256"/>
    </location>
</feature>
<sequence length="856" mass="92081">MSPFTPTRRTVLTASLATAAGAGLDLHAPGVASGQAAAARGGPVHTSSPDDGTQPAVGYAKKRLLIDGAPALVLAGEIHYFRLERDDWQSRLDQAKAAGLDTIATYVPWLWHELPDGTIDVAGETKPERDLGAFIDLCMDNGFHVIPRPGPFIMAETKNNGIPHRVYADHPDAVPTGWDGGETAAPTLDYLAPSFLAEAERWYTAVMPVIADRLHRPGRPGVIAVQLDNEIGMISWVANAPDFTEHLLAEFNAWLDDEYGDDLADRYPFADGSREERDEAIQSPDDSYAAALMHDLGRYTRGRFARYAAELRSYAEASGVTGVPFIINIHGTSGGRGERYPIGVSQLMQTYSGVDGMISGVDMYLGELDQRNAPDLYLINAFTDATNDDDQPLTCLEFDAGHGDYGQALEVAFDPSAPDLKTRMCVAQGTRLINYYLFSGGFNPPLDEPVGDGNERIGTTGERHGFNAPVTPEGERNLSFEPTRTAVAAVSALRDTLAVMRPEHDPVTLGFVPDHYLTQYPAPGRDQAQQVVRDVEGWRGAGPRGGSLARAMLFANVRFDSVDLQAADLDPHERPVLALAGAEHLGTEVQERLVRYVEAGGSLLLAGKLPVTDMAARESTVLADALGLKVTDTITGAPGFYPSVTAHEWAEPLPETRCGRAQLFDAGGSATVFLREVSTGGACGVDVPLGDGRAVVIASDYIVDLTFWRRVFDAVGIRRGITHTATTPGVFLLSAADDDGGRLLHAFNTSTYDDTFTAEEDGEPLFGGHELHLPGQSALMLPVGLTLGGLTIDYATAEPVEVGDRQIRFRSLGGEATVVVRGNATARGAEVTRTGRGDERRTRIRTECREFTVRAA</sequence>
<dbReference type="EMBL" id="JAAGOA010000010">
    <property type="protein sequence ID" value="NEE01554.1"/>
    <property type="molecule type" value="Genomic_DNA"/>
</dbReference>
<dbReference type="Gene3D" id="3.40.50.880">
    <property type="match status" value="1"/>
</dbReference>
<feature type="domain" description="GLMA-like second" evidence="4">
    <location>
        <begin position="548"/>
        <end position="636"/>
    </location>
</feature>
<dbReference type="InterPro" id="IPR031330">
    <property type="entry name" value="Gly_Hdrlase_35_cat"/>
</dbReference>
<dbReference type="InterPro" id="IPR054746">
    <property type="entry name" value="GLMA-like_second"/>
</dbReference>
<dbReference type="PRINTS" id="PR00742">
    <property type="entry name" value="GLHYDRLASE35"/>
</dbReference>
<dbReference type="CDD" id="cd03143">
    <property type="entry name" value="A4_beta-galactosidase_middle_domain"/>
    <property type="match status" value="1"/>
</dbReference>
<accession>A0A6L9SA90</accession>
<dbReference type="AlphaFoldDB" id="A0A6L9SA90"/>
<evidence type="ECO:0000259" key="3">
    <source>
        <dbReference type="Pfam" id="PF01301"/>
    </source>
</evidence>
<comment type="caution">
    <text evidence="5">The sequence shown here is derived from an EMBL/GenBank/DDBJ whole genome shotgun (WGS) entry which is preliminary data.</text>
</comment>
<dbReference type="Proteomes" id="UP000475214">
    <property type="component" value="Unassembled WGS sequence"/>
</dbReference>
<dbReference type="InterPro" id="IPR006311">
    <property type="entry name" value="TAT_signal"/>
</dbReference>
<gene>
    <name evidence="5" type="ORF">G1H10_15385</name>
</gene>